<name>A0A8C6SMR3_9GOBI</name>
<dbReference type="AlphaFoldDB" id="A0A8C6SMR3"/>
<evidence type="ECO:0000313" key="4">
    <source>
        <dbReference type="Proteomes" id="UP000694523"/>
    </source>
</evidence>
<reference evidence="3" key="2">
    <citation type="submission" date="2025-09" db="UniProtKB">
        <authorList>
            <consortium name="Ensembl"/>
        </authorList>
    </citation>
    <scope>IDENTIFICATION</scope>
</reference>
<organism evidence="3 4">
    <name type="scientific">Neogobius melanostomus</name>
    <name type="common">round goby</name>
    <dbReference type="NCBI Taxonomy" id="47308"/>
    <lineage>
        <taxon>Eukaryota</taxon>
        <taxon>Metazoa</taxon>
        <taxon>Chordata</taxon>
        <taxon>Craniata</taxon>
        <taxon>Vertebrata</taxon>
        <taxon>Euteleostomi</taxon>
        <taxon>Actinopterygii</taxon>
        <taxon>Neopterygii</taxon>
        <taxon>Teleostei</taxon>
        <taxon>Neoteleostei</taxon>
        <taxon>Acanthomorphata</taxon>
        <taxon>Gobiaria</taxon>
        <taxon>Gobiiformes</taxon>
        <taxon>Gobioidei</taxon>
        <taxon>Gobiidae</taxon>
        <taxon>Benthophilinae</taxon>
        <taxon>Neogobiini</taxon>
        <taxon>Neogobius</taxon>
    </lineage>
</organism>
<feature type="compositionally biased region" description="Polar residues" evidence="1">
    <location>
        <begin position="233"/>
        <end position="243"/>
    </location>
</feature>
<dbReference type="PANTHER" id="PTHR31193:SF1">
    <property type="entry name" value="TRANSMEMBRANE PROTEIN 268"/>
    <property type="match status" value="1"/>
</dbReference>
<evidence type="ECO:0000256" key="1">
    <source>
        <dbReference type="SAM" id="MobiDB-lite"/>
    </source>
</evidence>
<keyword evidence="2" id="KW-1133">Transmembrane helix</keyword>
<evidence type="ECO:0000256" key="2">
    <source>
        <dbReference type="SAM" id="Phobius"/>
    </source>
</evidence>
<feature type="transmembrane region" description="Helical" evidence="2">
    <location>
        <begin position="120"/>
        <end position="142"/>
    </location>
</feature>
<evidence type="ECO:0008006" key="5">
    <source>
        <dbReference type="Google" id="ProtNLM"/>
    </source>
</evidence>
<dbReference type="InterPro" id="IPR028054">
    <property type="entry name" value="DUF4481"/>
</dbReference>
<reference evidence="3" key="1">
    <citation type="submission" date="2025-08" db="UniProtKB">
        <authorList>
            <consortium name="Ensembl"/>
        </authorList>
    </citation>
    <scope>IDENTIFICATION</scope>
</reference>
<sequence>MADCDGESPVIEPSLVRQNQPQTESRYLNGQCVWTIRSGSIINPGFDLAQCRSQLELNGFQIPESDLEAPLKTALDVPSVKRYIVFNSSMFHFLMAPVLYLVLWCAVFSSLHSYLTVTDYWVLCLCVSLVSIFLTTAIIFTLHHSNKEINMNLDVRLIAVNERLVKHKLLVAVADWVENCTSNLQLYFVYWDVSRCLRALTESLDEGNYEAQNIQKKLQKSMSYLVLVGEAPQTPSDTGTSHTDTQEDDVEQGADEHRPLLQNEEQERSTSSGQRGAAHQLTTNYSLVPDPALPAQARAQQLLMAYSALYIKLLVSERLSGPSHYRMRPKRNHCTTACICLCQYIRTKVVR</sequence>
<keyword evidence="2" id="KW-0472">Membrane</keyword>
<evidence type="ECO:0000313" key="3">
    <source>
        <dbReference type="Ensembl" id="ENSNMLP00000008585.1"/>
    </source>
</evidence>
<dbReference type="Pfam" id="PF14800">
    <property type="entry name" value="DUF4481"/>
    <property type="match status" value="1"/>
</dbReference>
<protein>
    <recommendedName>
        <fullName evidence="5">Transmembrane protein 268</fullName>
    </recommendedName>
</protein>
<dbReference type="PANTHER" id="PTHR31193">
    <property type="entry name" value="TRANSMEMBRANE PROTEIN C9ORF91"/>
    <property type="match status" value="1"/>
</dbReference>
<feature type="region of interest" description="Disordered" evidence="1">
    <location>
        <begin position="233"/>
        <end position="253"/>
    </location>
</feature>
<feature type="transmembrane region" description="Helical" evidence="2">
    <location>
        <begin position="91"/>
        <end position="114"/>
    </location>
</feature>
<dbReference type="Ensembl" id="ENSNMLT00000009749.1">
    <property type="protein sequence ID" value="ENSNMLP00000008585.1"/>
    <property type="gene ID" value="ENSNMLG00000006054.1"/>
</dbReference>
<keyword evidence="2" id="KW-0812">Transmembrane</keyword>
<keyword evidence="4" id="KW-1185">Reference proteome</keyword>
<dbReference type="Proteomes" id="UP000694523">
    <property type="component" value="Unplaced"/>
</dbReference>
<proteinExistence type="predicted"/>
<accession>A0A8C6SMR3</accession>